<reference evidence="1 2" key="1">
    <citation type="submission" date="2020-10" db="EMBL/GenBank/DDBJ databases">
        <authorList>
            <person name="Castelo-Branco R."/>
            <person name="Eusebio N."/>
            <person name="Adriana R."/>
            <person name="Vieira A."/>
            <person name="Brugerolle De Fraissinette N."/>
            <person name="Rezende De Castro R."/>
            <person name="Schneider M.P."/>
            <person name="Vasconcelos V."/>
            <person name="Leao P.N."/>
        </authorList>
    </citation>
    <scope>NUCLEOTIDE SEQUENCE [LARGE SCALE GENOMIC DNA]</scope>
    <source>
        <strain evidence="1 2">LEGE 03274</strain>
    </source>
</reference>
<dbReference type="PANTHER" id="PTHR37203">
    <property type="match status" value="1"/>
</dbReference>
<accession>A0ABR9V6P7</accession>
<keyword evidence="2" id="KW-1185">Reference proteome</keyword>
<organism evidence="1 2">
    <name type="scientific">Cyanobacterium stanieri LEGE 03274</name>
    <dbReference type="NCBI Taxonomy" id="1828756"/>
    <lineage>
        <taxon>Bacteria</taxon>
        <taxon>Bacillati</taxon>
        <taxon>Cyanobacteriota</taxon>
        <taxon>Cyanophyceae</taxon>
        <taxon>Oscillatoriophycideae</taxon>
        <taxon>Chroococcales</taxon>
        <taxon>Geminocystaceae</taxon>
        <taxon>Cyanobacterium</taxon>
    </lineage>
</organism>
<proteinExistence type="predicted"/>
<comment type="caution">
    <text evidence="1">The sequence shown here is derived from an EMBL/GenBank/DDBJ whole genome shotgun (WGS) entry which is preliminary data.</text>
</comment>
<dbReference type="PANTHER" id="PTHR37203:SF3">
    <property type="entry name" value="SLR0975 PROTEIN"/>
    <property type="match status" value="1"/>
</dbReference>
<dbReference type="RefSeq" id="WP_193801820.1">
    <property type="nucleotide sequence ID" value="NZ_JADEWC010000036.1"/>
</dbReference>
<dbReference type="Proteomes" id="UP000654604">
    <property type="component" value="Unassembled WGS sequence"/>
</dbReference>
<dbReference type="EMBL" id="JADEWC010000036">
    <property type="protein sequence ID" value="MBE9223559.1"/>
    <property type="molecule type" value="Genomic_DNA"/>
</dbReference>
<evidence type="ECO:0000313" key="2">
    <source>
        <dbReference type="Proteomes" id="UP000654604"/>
    </source>
</evidence>
<sequence length="274" mass="30890">MDEFRSVLEIATEEELQQLTNILFCRRLNPIDYLQTPAPIDVQSQDLPSWLDTIEQRFRFLGADGVTVLKRRTHQVSYREILIQVCRYLKIPYGISMATVDIETEIFLHLLQKAWAKLPAHEQNSIRNQVIKSLANATTPEPLPLRLQHDPLKIILKGSGVVAISSILKSWLLKKIAQQFALHFATYQVAKSGLIKGGVALASGFQTQVALQVAKRGMMVNTARYTAVRGAFAFLGPALWACFFADLGWRAIATNYTRIIPVIFTLAQIRLTRT</sequence>
<name>A0ABR9V6P7_9CHRO</name>
<protein>
    <submittedName>
        <fullName evidence="1">Uncharacterized protein</fullName>
    </submittedName>
</protein>
<evidence type="ECO:0000313" key="1">
    <source>
        <dbReference type="EMBL" id="MBE9223559.1"/>
    </source>
</evidence>
<gene>
    <name evidence="1" type="ORF">IQ215_12715</name>
</gene>